<comment type="caution">
    <text evidence="1">The sequence shown here is derived from an EMBL/GenBank/DDBJ whole genome shotgun (WGS) entry which is preliminary data.</text>
</comment>
<reference evidence="1 2" key="1">
    <citation type="submission" date="2020-08" db="EMBL/GenBank/DDBJ databases">
        <title>Genomic Encyclopedia of Type Strains, Phase IV (KMG-IV): sequencing the most valuable type-strain genomes for metagenomic binning, comparative biology and taxonomic classification.</title>
        <authorList>
            <person name="Goeker M."/>
        </authorList>
    </citation>
    <scope>NUCLEOTIDE SEQUENCE [LARGE SCALE GENOMIC DNA]</scope>
    <source>
        <strain evidence="1 2">DSM 29007</strain>
    </source>
</reference>
<proteinExistence type="predicted"/>
<protein>
    <submittedName>
        <fullName evidence="1">Uncharacterized protein</fullName>
    </submittedName>
</protein>
<dbReference type="Proteomes" id="UP000582837">
    <property type="component" value="Unassembled WGS sequence"/>
</dbReference>
<name>A0A841H164_9BACT</name>
<keyword evidence="2" id="KW-1185">Reference proteome</keyword>
<gene>
    <name evidence="1" type="ORF">HNQ61_003335</name>
</gene>
<accession>A0A841H164</accession>
<evidence type="ECO:0000313" key="2">
    <source>
        <dbReference type="Proteomes" id="UP000582837"/>
    </source>
</evidence>
<organism evidence="1 2">
    <name type="scientific">Longimicrobium terrae</name>
    <dbReference type="NCBI Taxonomy" id="1639882"/>
    <lineage>
        <taxon>Bacteria</taxon>
        <taxon>Pseudomonadati</taxon>
        <taxon>Gemmatimonadota</taxon>
        <taxon>Longimicrobiia</taxon>
        <taxon>Longimicrobiales</taxon>
        <taxon>Longimicrobiaceae</taxon>
        <taxon>Longimicrobium</taxon>
    </lineage>
</organism>
<sequence>MTTSCSPPPVAPVEQEQMGAPVQKLQEQVQLPFPLHDPREQFALQLGRSCA</sequence>
<dbReference type="AlphaFoldDB" id="A0A841H164"/>
<dbReference type="EMBL" id="JACHIA010000010">
    <property type="protein sequence ID" value="MBB6071696.1"/>
    <property type="molecule type" value="Genomic_DNA"/>
</dbReference>
<dbReference type="RefSeq" id="WP_170032389.1">
    <property type="nucleotide sequence ID" value="NZ_JABDTL010000001.1"/>
</dbReference>
<evidence type="ECO:0000313" key="1">
    <source>
        <dbReference type="EMBL" id="MBB6071696.1"/>
    </source>
</evidence>